<sequence>MRYLSDVNVRAVLIVLIERAGGTIEISNGELYDAMLPDNGNGERFEIEELPGCLRLTTVPRPGPNGDHR</sequence>
<comment type="caution">
    <text evidence="1">The sequence shown here is derived from an EMBL/GenBank/DDBJ whole genome shotgun (WGS) entry which is preliminary data.</text>
</comment>
<dbReference type="Proteomes" id="UP000619260">
    <property type="component" value="Unassembled WGS sequence"/>
</dbReference>
<proteinExistence type="predicted"/>
<gene>
    <name evidence="1" type="ORF">Val02_52370</name>
</gene>
<keyword evidence="2" id="KW-1185">Reference proteome</keyword>
<dbReference type="AlphaFoldDB" id="A0A8J3YR52"/>
<protein>
    <submittedName>
        <fullName evidence="1">Uncharacterized protein</fullName>
    </submittedName>
</protein>
<accession>A0A8J3YR52</accession>
<name>A0A8J3YR52_9ACTN</name>
<organism evidence="1 2">
    <name type="scientific">Virgisporangium aliadipatigenens</name>
    <dbReference type="NCBI Taxonomy" id="741659"/>
    <lineage>
        <taxon>Bacteria</taxon>
        <taxon>Bacillati</taxon>
        <taxon>Actinomycetota</taxon>
        <taxon>Actinomycetes</taxon>
        <taxon>Micromonosporales</taxon>
        <taxon>Micromonosporaceae</taxon>
        <taxon>Virgisporangium</taxon>
    </lineage>
</organism>
<dbReference type="EMBL" id="BOPF01000020">
    <property type="protein sequence ID" value="GIJ48351.1"/>
    <property type="molecule type" value="Genomic_DNA"/>
</dbReference>
<evidence type="ECO:0000313" key="2">
    <source>
        <dbReference type="Proteomes" id="UP000619260"/>
    </source>
</evidence>
<evidence type="ECO:0000313" key="1">
    <source>
        <dbReference type="EMBL" id="GIJ48351.1"/>
    </source>
</evidence>
<reference evidence="1" key="1">
    <citation type="submission" date="2021-01" db="EMBL/GenBank/DDBJ databases">
        <title>Whole genome shotgun sequence of Virgisporangium aliadipatigenens NBRC 105644.</title>
        <authorList>
            <person name="Komaki H."/>
            <person name="Tamura T."/>
        </authorList>
    </citation>
    <scope>NUCLEOTIDE SEQUENCE</scope>
    <source>
        <strain evidence="1">NBRC 105644</strain>
    </source>
</reference>